<dbReference type="InterPro" id="IPR001950">
    <property type="entry name" value="SUI1"/>
</dbReference>
<keyword evidence="4" id="KW-1185">Reference proteome</keyword>
<dbReference type="PANTHER" id="PTHR12789">
    <property type="entry name" value="DENSITY-REGULATED PROTEIN HOMOLOG"/>
    <property type="match status" value="1"/>
</dbReference>
<dbReference type="Pfam" id="PF01253">
    <property type="entry name" value="SUI1"/>
    <property type="match status" value="1"/>
</dbReference>
<dbReference type="GO" id="GO:0003743">
    <property type="term" value="F:translation initiation factor activity"/>
    <property type="evidence" value="ECO:0007669"/>
    <property type="project" value="InterPro"/>
</dbReference>
<evidence type="ECO:0000313" key="3">
    <source>
        <dbReference type="EMBL" id="KAF0975586.1"/>
    </source>
</evidence>
<sequence>MPAKKPIKKFDRNKQTKLEVLVEDLEKTEKERQEQEEAAESDDEESTEEIVVKKIEAKKVTYCPECTYPIDYCEFSDKWPLCEKWLEAFPEKLKELRELREHDKYKDKTVDKKVAREVKEIVEGSVGSSDDNSSKTSSVSKNRELLIRIDKRSKRKRLTLVTGIEAFMQDAFKGEEKVLKDVVKQFGKMFACGCSIVKKPELSIEIQGNVAGKVAKYFSKELGVDMNQIYILEDKKKTKAVDMVFHDEDEEEDDDENDD</sequence>
<feature type="domain" description="SUI1" evidence="2">
    <location>
        <begin position="145"/>
        <end position="222"/>
    </location>
</feature>
<dbReference type="InterPro" id="IPR048517">
    <property type="entry name" value="DENR_N"/>
</dbReference>
<comment type="caution">
    <text evidence="3">The sequence shown here is derived from an EMBL/GenBank/DDBJ whole genome shotgun (WGS) entry which is preliminary data.</text>
</comment>
<dbReference type="VEuPathDB" id="AmoebaDB:NfTy_067290"/>
<protein>
    <recommendedName>
        <fullName evidence="2">SUI1 domain-containing protein</fullName>
    </recommendedName>
</protein>
<dbReference type="Gene3D" id="3.30.780.10">
    <property type="entry name" value="SUI1-like domain"/>
    <property type="match status" value="1"/>
</dbReference>
<dbReference type="InterPro" id="IPR050318">
    <property type="entry name" value="DENR/SUI1_TIF"/>
</dbReference>
<feature type="compositionally biased region" description="Acidic residues" evidence="1">
    <location>
        <begin position="36"/>
        <end position="48"/>
    </location>
</feature>
<dbReference type="PANTHER" id="PTHR12789:SF0">
    <property type="entry name" value="DENSITY-REGULATED PROTEIN"/>
    <property type="match status" value="1"/>
</dbReference>
<dbReference type="VEuPathDB" id="AmoebaDB:NF0023790"/>
<dbReference type="Pfam" id="PF21023">
    <property type="entry name" value="DENR_N"/>
    <property type="match status" value="1"/>
</dbReference>
<dbReference type="GeneID" id="68112798"/>
<feature type="region of interest" description="Disordered" evidence="1">
    <location>
        <begin position="26"/>
        <end position="49"/>
    </location>
</feature>
<evidence type="ECO:0000259" key="2">
    <source>
        <dbReference type="PROSITE" id="PS50296"/>
    </source>
</evidence>
<dbReference type="OMA" id="WRKRFSC"/>
<reference evidence="3 4" key="1">
    <citation type="journal article" date="2019" name="Sci. Rep.">
        <title>Nanopore sequencing improves the draft genome of the human pathogenic amoeba Naegleria fowleri.</title>
        <authorList>
            <person name="Liechti N."/>
            <person name="Schurch N."/>
            <person name="Bruggmann R."/>
            <person name="Wittwer M."/>
        </authorList>
    </citation>
    <scope>NUCLEOTIDE SEQUENCE [LARGE SCALE GENOMIC DNA]</scope>
    <source>
        <strain evidence="3 4">ATCC 30894</strain>
    </source>
</reference>
<dbReference type="GO" id="GO:0003729">
    <property type="term" value="F:mRNA binding"/>
    <property type="evidence" value="ECO:0007669"/>
    <property type="project" value="TreeGrafter"/>
</dbReference>
<dbReference type="SUPFAM" id="SSF55159">
    <property type="entry name" value="eIF1-like"/>
    <property type="match status" value="1"/>
</dbReference>
<dbReference type="VEuPathDB" id="AmoebaDB:FDP41_005580"/>
<proteinExistence type="predicted"/>
<dbReference type="GO" id="GO:0002188">
    <property type="term" value="P:translation reinitiation"/>
    <property type="evidence" value="ECO:0007669"/>
    <property type="project" value="TreeGrafter"/>
</dbReference>
<dbReference type="PROSITE" id="PS50296">
    <property type="entry name" value="SUI1"/>
    <property type="match status" value="1"/>
</dbReference>
<dbReference type="EMBL" id="VFQX01000044">
    <property type="protein sequence ID" value="KAF0975586.1"/>
    <property type="molecule type" value="Genomic_DNA"/>
</dbReference>
<feature type="compositionally biased region" description="Basic and acidic residues" evidence="1">
    <location>
        <begin position="26"/>
        <end position="35"/>
    </location>
</feature>
<evidence type="ECO:0000313" key="4">
    <source>
        <dbReference type="Proteomes" id="UP000444721"/>
    </source>
</evidence>
<dbReference type="Proteomes" id="UP000444721">
    <property type="component" value="Unassembled WGS sequence"/>
</dbReference>
<dbReference type="InterPro" id="IPR036877">
    <property type="entry name" value="SUI1_dom_sf"/>
</dbReference>
<name>A0A6A5BL21_NAEFO</name>
<dbReference type="RefSeq" id="XP_044560299.1">
    <property type="nucleotide sequence ID" value="XM_044709120.1"/>
</dbReference>
<accession>A0A6A5BL21</accession>
<dbReference type="GO" id="GO:0001731">
    <property type="term" value="P:formation of translation preinitiation complex"/>
    <property type="evidence" value="ECO:0007669"/>
    <property type="project" value="TreeGrafter"/>
</dbReference>
<dbReference type="OrthoDB" id="277199at2759"/>
<evidence type="ECO:0000256" key="1">
    <source>
        <dbReference type="SAM" id="MobiDB-lite"/>
    </source>
</evidence>
<gene>
    <name evidence="3" type="ORF">FDP41_005580</name>
</gene>
<organism evidence="3 4">
    <name type="scientific">Naegleria fowleri</name>
    <name type="common">Brain eating amoeba</name>
    <dbReference type="NCBI Taxonomy" id="5763"/>
    <lineage>
        <taxon>Eukaryota</taxon>
        <taxon>Discoba</taxon>
        <taxon>Heterolobosea</taxon>
        <taxon>Tetramitia</taxon>
        <taxon>Eutetramitia</taxon>
        <taxon>Vahlkampfiidae</taxon>
        <taxon>Naegleria</taxon>
    </lineage>
</organism>
<dbReference type="AlphaFoldDB" id="A0A6A5BL21"/>